<comment type="caution">
    <text evidence="2">The sequence shown here is derived from an EMBL/GenBank/DDBJ whole genome shotgun (WGS) entry which is preliminary data.</text>
</comment>
<dbReference type="EMBL" id="VLNY01000028">
    <property type="protein sequence ID" value="KAA0016346.1"/>
    <property type="molecule type" value="Genomic_DNA"/>
</dbReference>
<evidence type="ECO:0000256" key="1">
    <source>
        <dbReference type="SAM" id="MobiDB-lite"/>
    </source>
</evidence>
<accession>A0A5A7S533</accession>
<reference evidence="2 3" key="1">
    <citation type="submission" date="2019-07" db="EMBL/GenBank/DDBJ databases">
        <title>Rhodococcus cavernicolus sp. nov., isolated from a cave.</title>
        <authorList>
            <person name="Lee S.D."/>
        </authorList>
    </citation>
    <scope>NUCLEOTIDE SEQUENCE [LARGE SCALE GENOMIC DNA]</scope>
    <source>
        <strain evidence="2 3">C1-24</strain>
    </source>
</reference>
<dbReference type="AlphaFoldDB" id="A0A5A7S533"/>
<feature type="region of interest" description="Disordered" evidence="1">
    <location>
        <begin position="108"/>
        <end position="127"/>
    </location>
</feature>
<keyword evidence="3" id="KW-1185">Reference proteome</keyword>
<evidence type="ECO:0000313" key="2">
    <source>
        <dbReference type="EMBL" id="KAA0016346.1"/>
    </source>
</evidence>
<dbReference type="OrthoDB" id="4727705at2"/>
<protein>
    <submittedName>
        <fullName evidence="2">Uncharacterized protein</fullName>
    </submittedName>
</protein>
<name>A0A5A7S533_9NOCA</name>
<evidence type="ECO:0000313" key="3">
    <source>
        <dbReference type="Proteomes" id="UP000322244"/>
    </source>
</evidence>
<sequence length="127" mass="13281">MTTLSWIRAGWGVVLLLAPHRVARTAAGPLDGRDNLVARILGARQLVQAAATGRQSSHRLRVASTAVDIIHAASMAGLAAIDEPRRRPALADAVVASGFAAAGYAATTRHQTRIAPKGPRSPHDPTL</sequence>
<dbReference type="RefSeq" id="WP_149433243.1">
    <property type="nucleotide sequence ID" value="NZ_VLNY01000028.1"/>
</dbReference>
<dbReference type="Proteomes" id="UP000322244">
    <property type="component" value="Unassembled WGS sequence"/>
</dbReference>
<gene>
    <name evidence="2" type="ORF">FOY51_26360</name>
</gene>
<proteinExistence type="predicted"/>
<organism evidence="2 3">
    <name type="scientific">Antrihabitans cavernicola</name>
    <dbReference type="NCBI Taxonomy" id="2495913"/>
    <lineage>
        <taxon>Bacteria</taxon>
        <taxon>Bacillati</taxon>
        <taxon>Actinomycetota</taxon>
        <taxon>Actinomycetes</taxon>
        <taxon>Mycobacteriales</taxon>
        <taxon>Nocardiaceae</taxon>
        <taxon>Antrihabitans</taxon>
    </lineage>
</organism>